<comment type="caution">
    <text evidence="1">The sequence shown here is derived from an EMBL/GenBank/DDBJ whole genome shotgun (WGS) entry which is preliminary data.</text>
</comment>
<accession>A0ACB5U5Z6</accession>
<organism evidence="1 2">
    <name type="scientific">Ambrosiozyma monospora</name>
    <name type="common">Yeast</name>
    <name type="synonym">Endomycopsis monosporus</name>
    <dbReference type="NCBI Taxonomy" id="43982"/>
    <lineage>
        <taxon>Eukaryota</taxon>
        <taxon>Fungi</taxon>
        <taxon>Dikarya</taxon>
        <taxon>Ascomycota</taxon>
        <taxon>Saccharomycotina</taxon>
        <taxon>Pichiomycetes</taxon>
        <taxon>Pichiales</taxon>
        <taxon>Pichiaceae</taxon>
        <taxon>Ambrosiozyma</taxon>
    </lineage>
</organism>
<sequence>MTKAAETVLTLFTLSAIYFALLFGVIPTSELVQNEILPVVPWWALVSFGAYALGSLGLGVFTFKDKEDKYKELLLEIDEAKAYLSKNGVDVE</sequence>
<evidence type="ECO:0000313" key="2">
    <source>
        <dbReference type="Proteomes" id="UP001165064"/>
    </source>
</evidence>
<dbReference type="Proteomes" id="UP001165064">
    <property type="component" value="Unassembled WGS sequence"/>
</dbReference>
<keyword evidence="2" id="KW-1185">Reference proteome</keyword>
<gene>
    <name evidence="1" type="ORF">Amon02_001163000</name>
</gene>
<dbReference type="EMBL" id="BSXS01012766">
    <property type="protein sequence ID" value="GMF02978.1"/>
    <property type="molecule type" value="Genomic_DNA"/>
</dbReference>
<proteinExistence type="predicted"/>
<evidence type="ECO:0000313" key="1">
    <source>
        <dbReference type="EMBL" id="GMF02978.1"/>
    </source>
</evidence>
<protein>
    <submittedName>
        <fullName evidence="1">Unnamed protein product</fullName>
    </submittedName>
</protein>
<reference evidence="1" key="1">
    <citation type="submission" date="2023-04" db="EMBL/GenBank/DDBJ databases">
        <title>Ambrosiozyma monospora NBRC 10751.</title>
        <authorList>
            <person name="Ichikawa N."/>
            <person name="Sato H."/>
            <person name="Tonouchi N."/>
        </authorList>
    </citation>
    <scope>NUCLEOTIDE SEQUENCE</scope>
    <source>
        <strain evidence="1">NBRC 10751</strain>
    </source>
</reference>
<name>A0ACB5U5Z6_AMBMO</name>